<dbReference type="EMBL" id="AJSX01000041">
    <property type="protein sequence ID" value="EIJ67770.1"/>
    <property type="molecule type" value="Genomic_DNA"/>
</dbReference>
<dbReference type="eggNOG" id="COG0438">
    <property type="taxonomic scope" value="Bacteria"/>
</dbReference>
<reference evidence="4 5" key="1">
    <citation type="submission" date="2012-03" db="EMBL/GenBank/DDBJ databases">
        <authorList>
            <person name="Harkins D.M."/>
            <person name="Madupu R."/>
            <person name="Durkin A.S."/>
            <person name="Torralba M."/>
            <person name="Methe B."/>
            <person name="Sutton G.G."/>
            <person name="Nelson K.E."/>
        </authorList>
    </citation>
    <scope>NUCLEOTIDE SEQUENCE [LARGE SCALE GENOMIC DNA]</scope>
    <source>
        <strain evidence="4 5">CCUG 2042</strain>
    </source>
</reference>
<protein>
    <recommendedName>
        <fullName evidence="6">Beta-1,6-galactofuranosyltransferase</fullName>
    </recommendedName>
</protein>
<accession>I3D7S7</accession>
<evidence type="ECO:0000313" key="4">
    <source>
        <dbReference type="EMBL" id="EIJ67770.1"/>
    </source>
</evidence>
<dbReference type="InterPro" id="IPR058592">
    <property type="entry name" value="Gtf3_C"/>
</dbReference>
<evidence type="ECO:0008006" key="6">
    <source>
        <dbReference type="Google" id="ProtNLM"/>
    </source>
</evidence>
<comment type="caution">
    <text evidence="4">The sequence shown here is derived from an EMBL/GenBank/DDBJ whole genome shotgun (WGS) entry which is preliminary data.</text>
</comment>
<dbReference type="InterPro" id="IPR058591">
    <property type="entry name" value="Gtf3_N"/>
</dbReference>
<sequence>MKKFQIVELSTEHNHAGSKAVQDIYNIALSLGYKARFIRTATMENSLRGKIQRQIRFFIDWLNVYFCIEANSIVFIQNPYHHKQLIRNWVLNRLKNKKHVKFISLVHDVEELRKSLYNNYYKREFETMLSLADGIIVHNKKMKKFFVEKGYPEVKLVSLDIFDYLQQRDATKQMTFERSISIAGNLDIKKSAYIAKLGSLSTINVHLYGPNFACSLEKFSNIQYHGSFPSAEIPRQLTCGFGLVWDGQSIETCSGEFGEYLKYNNPHKLSLYLSSGMPVIIWSEAAESDFIKKNNLGICVSSLTELPEKLALITYDDYLKMIENVEKQALFLVNGTYTKTAIKFAETII</sequence>
<gene>
    <name evidence="4" type="ORF">HMPREF1052_0579</name>
</gene>
<feature type="domain" description="Glucosyltransferase 3-like C-terminal" evidence="3">
    <location>
        <begin position="180"/>
        <end position="343"/>
    </location>
</feature>
<dbReference type="PATRIC" id="fig|1095749.3.peg.1878"/>
<dbReference type="Pfam" id="PF26334">
    <property type="entry name" value="Gtf3_N"/>
    <property type="match status" value="1"/>
</dbReference>
<dbReference type="OrthoDB" id="9790931at2"/>
<evidence type="ECO:0000256" key="1">
    <source>
        <dbReference type="ARBA" id="ARBA00022679"/>
    </source>
</evidence>
<evidence type="ECO:0000259" key="2">
    <source>
        <dbReference type="Pfam" id="PF26334"/>
    </source>
</evidence>
<dbReference type="Pfam" id="PF26337">
    <property type="entry name" value="Gtf3_C"/>
    <property type="match status" value="1"/>
</dbReference>
<dbReference type="Proteomes" id="UP000006457">
    <property type="component" value="Unassembled WGS sequence"/>
</dbReference>
<dbReference type="PIRSF" id="PIRSF007023">
    <property type="entry name" value="UDP-Galf_transf"/>
    <property type="match status" value="1"/>
</dbReference>
<organism evidence="4 5">
    <name type="scientific">Pasteurella bettyae CCUG 2042</name>
    <dbReference type="NCBI Taxonomy" id="1095749"/>
    <lineage>
        <taxon>Bacteria</taxon>
        <taxon>Pseudomonadati</taxon>
        <taxon>Pseudomonadota</taxon>
        <taxon>Gammaproteobacteria</taxon>
        <taxon>Pasteurellales</taxon>
        <taxon>Pasteurellaceae</taxon>
        <taxon>Pasteurella</taxon>
    </lineage>
</organism>
<dbReference type="NCBIfam" id="NF007326">
    <property type="entry name" value="PRK09814.2-3"/>
    <property type="match status" value="1"/>
</dbReference>
<dbReference type="AlphaFoldDB" id="I3D7S7"/>
<keyword evidence="1" id="KW-0808">Transferase</keyword>
<name>I3D7S7_9PAST</name>
<feature type="domain" description="Glucosyltransferase 3-like N-terminal" evidence="2">
    <location>
        <begin position="6"/>
        <end position="161"/>
    </location>
</feature>
<dbReference type="RefSeq" id="WP_005761517.1">
    <property type="nucleotide sequence ID" value="NZ_AJSX01000041.1"/>
</dbReference>
<dbReference type="Gene3D" id="3.40.50.2000">
    <property type="entry name" value="Glycogen Phosphorylase B"/>
    <property type="match status" value="2"/>
</dbReference>
<evidence type="ECO:0000259" key="3">
    <source>
        <dbReference type="Pfam" id="PF26337"/>
    </source>
</evidence>
<evidence type="ECO:0000313" key="5">
    <source>
        <dbReference type="Proteomes" id="UP000006457"/>
    </source>
</evidence>
<keyword evidence="5" id="KW-1185">Reference proteome</keyword>
<proteinExistence type="predicted"/>